<dbReference type="EMBL" id="MSPX01000011">
    <property type="protein sequence ID" value="OQP85824.1"/>
    <property type="molecule type" value="Genomic_DNA"/>
</dbReference>
<evidence type="ECO:0000256" key="1">
    <source>
        <dbReference type="SAM" id="MobiDB-lite"/>
    </source>
</evidence>
<comment type="caution">
    <text evidence="2">The sequence shown here is derived from an EMBL/GenBank/DDBJ whole genome shotgun (WGS) entry which is preliminary data.</text>
</comment>
<dbReference type="Pfam" id="PF05159">
    <property type="entry name" value="Capsule_synth"/>
    <property type="match status" value="1"/>
</dbReference>
<keyword evidence="3" id="KW-1185">Reference proteome</keyword>
<evidence type="ECO:0000313" key="2">
    <source>
        <dbReference type="EMBL" id="OQP85824.1"/>
    </source>
</evidence>
<organism evidence="2 3">
    <name type="scientific">Xaviernesmea rhizosphaerae</name>
    <dbReference type="NCBI Taxonomy" id="1672749"/>
    <lineage>
        <taxon>Bacteria</taxon>
        <taxon>Pseudomonadati</taxon>
        <taxon>Pseudomonadota</taxon>
        <taxon>Alphaproteobacteria</taxon>
        <taxon>Hyphomicrobiales</taxon>
        <taxon>Rhizobiaceae</taxon>
        <taxon>Rhizobium/Agrobacterium group</taxon>
        <taxon>Xaviernesmea</taxon>
    </lineage>
</organism>
<accession>A0ABX3PBG9</accession>
<sequence>MVMRTFLFLQGPSSPIFAGIADRLEERGHRCVRINLNIGDSLFWRRRGGHAYRGRPEGWPAFLDRFLVAHRVTDIVLLGEERAYHRVATQAARRLGIRVYVVEMGYLRPDWLTVERGGMSSNSHFPDDPEQVLAAAEGLPEPDWTRRHSQTFLAEAAYDLLYNLPNVFLNLGYPFYRRHALFHPLAEYAGWVMRLAGEKRRGAAAAAAIAELTQAGAPVFVYPLQLQTDFQLRAHSPYRDQREAIAEVLASFARFTPIEARLAVKVHPLDNGLIDWKGLIGATALRLGIDRRVTYLDGGSLDQLLEGSAGVVTVNSTVGLHALQRDLPVKVLGAAIFRMERLTDQKPLDAFWAEPQAPDPALCRAFFRLLAASVQVRGNFYSRSGADAGAKAIAERLDRQTVNEPGAFVDPPPRARPAKTGRSG</sequence>
<reference evidence="2 3" key="1">
    <citation type="journal article" date="2017" name="Antonie Van Leeuwenhoek">
        <title>Rhizobium rhizosphaerae sp. nov., a novel species isolated from rice rhizosphere.</title>
        <authorList>
            <person name="Zhao J.J."/>
            <person name="Zhang J."/>
            <person name="Zhang R.J."/>
            <person name="Zhang C.W."/>
            <person name="Yin H.Q."/>
            <person name="Zhang X.X."/>
        </authorList>
    </citation>
    <scope>NUCLEOTIDE SEQUENCE [LARGE SCALE GENOMIC DNA]</scope>
    <source>
        <strain evidence="2 3">RD15</strain>
    </source>
</reference>
<dbReference type="CDD" id="cd16441">
    <property type="entry name" value="beta_Kdo_transferase_KpsS"/>
    <property type="match status" value="1"/>
</dbReference>
<dbReference type="InterPro" id="IPR007833">
    <property type="entry name" value="Capsule_polysaccharide_synth"/>
</dbReference>
<evidence type="ECO:0000313" key="3">
    <source>
        <dbReference type="Proteomes" id="UP000192652"/>
    </source>
</evidence>
<protein>
    <submittedName>
        <fullName evidence="2">Capsular biosynthesis protein</fullName>
    </submittedName>
</protein>
<dbReference type="Proteomes" id="UP000192652">
    <property type="component" value="Unassembled WGS sequence"/>
</dbReference>
<gene>
    <name evidence="2" type="ORF">BTR14_13670</name>
</gene>
<feature type="region of interest" description="Disordered" evidence="1">
    <location>
        <begin position="398"/>
        <end position="424"/>
    </location>
</feature>
<proteinExistence type="predicted"/>
<name>A0ABX3PBG9_9HYPH</name>
<dbReference type="RefSeq" id="WP_081176588.1">
    <property type="nucleotide sequence ID" value="NZ_MSPX01000011.1"/>
</dbReference>